<comment type="caution">
    <text evidence="3">The sequence shown here is derived from an EMBL/GenBank/DDBJ whole genome shotgun (WGS) entry which is preliminary data.</text>
</comment>
<accession>A0A5N6LL81</accession>
<dbReference type="EMBL" id="SZYD01000019">
    <property type="protein sequence ID" value="KAD2392897.1"/>
    <property type="molecule type" value="Genomic_DNA"/>
</dbReference>
<proteinExistence type="inferred from homology"/>
<dbReference type="PANTHER" id="PTHR31301">
    <property type="entry name" value="LOB DOMAIN-CONTAINING PROTEIN 4-RELATED"/>
    <property type="match status" value="1"/>
</dbReference>
<keyword evidence="4" id="KW-1185">Reference proteome</keyword>
<feature type="domain" description="LOB" evidence="2">
    <location>
        <begin position="4"/>
        <end position="106"/>
    </location>
</feature>
<dbReference type="Pfam" id="PF03195">
    <property type="entry name" value="LOB"/>
    <property type="match status" value="1"/>
</dbReference>
<organism evidence="3 4">
    <name type="scientific">Mikania micrantha</name>
    <name type="common">bitter vine</name>
    <dbReference type="NCBI Taxonomy" id="192012"/>
    <lineage>
        <taxon>Eukaryota</taxon>
        <taxon>Viridiplantae</taxon>
        <taxon>Streptophyta</taxon>
        <taxon>Embryophyta</taxon>
        <taxon>Tracheophyta</taxon>
        <taxon>Spermatophyta</taxon>
        <taxon>Magnoliopsida</taxon>
        <taxon>eudicotyledons</taxon>
        <taxon>Gunneridae</taxon>
        <taxon>Pentapetalae</taxon>
        <taxon>asterids</taxon>
        <taxon>campanulids</taxon>
        <taxon>Asterales</taxon>
        <taxon>Asteraceae</taxon>
        <taxon>Asteroideae</taxon>
        <taxon>Heliantheae alliance</taxon>
        <taxon>Eupatorieae</taxon>
        <taxon>Mikania</taxon>
    </lineage>
</organism>
<protein>
    <recommendedName>
        <fullName evidence="2">LOB domain-containing protein</fullName>
    </recommendedName>
</protein>
<evidence type="ECO:0000256" key="1">
    <source>
        <dbReference type="ARBA" id="ARBA00005474"/>
    </source>
</evidence>
<comment type="similarity">
    <text evidence="1">Belongs to the LOB domain-containing protein family.</text>
</comment>
<dbReference type="PANTHER" id="PTHR31301:SF120">
    <property type="entry name" value="LOB DOMAIN-CONTAINING PROTEIN 23-RELATED"/>
    <property type="match status" value="1"/>
</dbReference>
<gene>
    <name evidence="3" type="ORF">E3N88_39874</name>
</gene>
<reference evidence="3 4" key="1">
    <citation type="submission" date="2019-05" db="EMBL/GenBank/DDBJ databases">
        <title>Mikania micrantha, genome provides insights into the molecular mechanism of rapid growth.</title>
        <authorList>
            <person name="Liu B."/>
        </authorList>
    </citation>
    <scope>NUCLEOTIDE SEQUENCE [LARGE SCALE GENOMIC DNA]</scope>
    <source>
        <strain evidence="3">NLD-2019</strain>
        <tissue evidence="3">Leaf</tissue>
    </source>
</reference>
<name>A0A5N6LL81_9ASTR</name>
<dbReference type="AlphaFoldDB" id="A0A5N6LL81"/>
<dbReference type="InterPro" id="IPR004883">
    <property type="entry name" value="LOB"/>
</dbReference>
<evidence type="ECO:0000313" key="3">
    <source>
        <dbReference type="EMBL" id="KAD2392897.1"/>
    </source>
</evidence>
<dbReference type="OrthoDB" id="684652at2759"/>
<dbReference type="Proteomes" id="UP000326396">
    <property type="component" value="Linkage Group LG9"/>
</dbReference>
<evidence type="ECO:0000313" key="4">
    <source>
        <dbReference type="Proteomes" id="UP000326396"/>
    </source>
</evidence>
<dbReference type="PROSITE" id="PS50891">
    <property type="entry name" value="LOB"/>
    <property type="match status" value="1"/>
</dbReference>
<evidence type="ECO:0000259" key="2">
    <source>
        <dbReference type="PROSITE" id="PS50891"/>
    </source>
</evidence>
<sequence>MTSTPCAVCKHFRRKCPPDCIFAPYFPDINYHLKFSCVHKLYGASNIGKMLEEMPVQLRTHGVESLYYEAKCRIQDPVYGCVGIISSLHQQIQIAQTQLAITQAKIYFLNTNFAVAGQSTSSLGEPRVQQNDVDGLDDPCNAWFNY</sequence>